<evidence type="ECO:0000256" key="1">
    <source>
        <dbReference type="SAM" id="MobiDB-lite"/>
    </source>
</evidence>
<dbReference type="VEuPathDB" id="FungiDB:AeMF1_019592"/>
<accession>A0A6G0WU89</accession>
<feature type="compositionally biased region" description="Pro residues" evidence="1">
    <location>
        <begin position="601"/>
        <end position="615"/>
    </location>
</feature>
<feature type="compositionally biased region" description="Polar residues" evidence="1">
    <location>
        <begin position="624"/>
        <end position="643"/>
    </location>
</feature>
<proteinExistence type="predicted"/>
<dbReference type="AlphaFoldDB" id="A0A6G0WU89"/>
<comment type="caution">
    <text evidence="2">The sequence shown here is derived from an EMBL/GenBank/DDBJ whole genome shotgun (WGS) entry which is preliminary data.</text>
</comment>
<evidence type="ECO:0000313" key="2">
    <source>
        <dbReference type="EMBL" id="KAF0731061.1"/>
    </source>
</evidence>
<sequence>MSGDIATSVHPLSLRLDRHPLDLFTCLWLKNSKTKPSGLCIPDTVLLDRGILLHWYFTSKSGEVLRRKKENTTKTKLLRFLQESNQGPIAAIYVHLTVESDRRALVVEHLTLSGVEELLNNPMNATHGMLQKFIQPKSCYNNMIQTTFAHDGCGFQAVRCSSTHMFVNSLIPLALRAATFERTGSSTQKTITNSTMVNTLLTLNRDAIHHVVSTVGMNIARQVLHFKVGVDGRLYFLWPSLIIFENQETIMPCQLIAPTFLDSTTEHSPQTGTTAIECPACSHHEVQIKASQGVSFLVTFKAILAAHNMNKGEDNQISTVPPAIRIAYGPLTDDKFTSLTQDPSFLYRTAQVCEACCRDINAKANLYDQEQANASQRIKQPAKPLGRSIRWRSWKEPRQLLALPSKPQSPRHLIRKPDPQEVAPAAAPRRTSLAGPGLHLVAPENNNQQASQPEKINFVSKPRPVSAACTTMPFRPSRAPSTTTKRDVSTTVALATIRAAVKAATNSPNPSIRCLLVRLGLEPQHATMTVHELFSLCYKAKATLNFNDLQAVAVACNPRDNSNLIDIDALDVMLLQSPLGNDRGAIIRPKSCSGVSKLKSPRPPTAPPTPKPPPYQSLRVKSASPASTRTIVSPEASTKSPSLDLTDEEAACLYQILQGR</sequence>
<protein>
    <submittedName>
        <fullName evidence="2">Uncharacterized protein</fullName>
    </submittedName>
</protein>
<feature type="region of interest" description="Disordered" evidence="1">
    <location>
        <begin position="593"/>
        <end position="644"/>
    </location>
</feature>
<dbReference type="EMBL" id="VJMJ01000147">
    <property type="protein sequence ID" value="KAF0731061.1"/>
    <property type="molecule type" value="Genomic_DNA"/>
</dbReference>
<keyword evidence="3" id="KW-1185">Reference proteome</keyword>
<dbReference type="Proteomes" id="UP000481153">
    <property type="component" value="Unassembled WGS sequence"/>
</dbReference>
<organism evidence="2 3">
    <name type="scientific">Aphanomyces euteiches</name>
    <dbReference type="NCBI Taxonomy" id="100861"/>
    <lineage>
        <taxon>Eukaryota</taxon>
        <taxon>Sar</taxon>
        <taxon>Stramenopiles</taxon>
        <taxon>Oomycota</taxon>
        <taxon>Saprolegniomycetes</taxon>
        <taxon>Saprolegniales</taxon>
        <taxon>Verrucalvaceae</taxon>
        <taxon>Aphanomyces</taxon>
    </lineage>
</organism>
<name>A0A6G0WU89_9STRA</name>
<feature type="region of interest" description="Disordered" evidence="1">
    <location>
        <begin position="405"/>
        <end position="428"/>
    </location>
</feature>
<evidence type="ECO:0000313" key="3">
    <source>
        <dbReference type="Proteomes" id="UP000481153"/>
    </source>
</evidence>
<reference evidence="2 3" key="1">
    <citation type="submission" date="2019-07" db="EMBL/GenBank/DDBJ databases">
        <title>Genomics analysis of Aphanomyces spp. identifies a new class of oomycete effector associated with host adaptation.</title>
        <authorList>
            <person name="Gaulin E."/>
        </authorList>
    </citation>
    <scope>NUCLEOTIDE SEQUENCE [LARGE SCALE GENOMIC DNA]</scope>
    <source>
        <strain evidence="2 3">ATCC 201684</strain>
    </source>
</reference>
<gene>
    <name evidence="2" type="ORF">Ae201684_011609</name>
</gene>